<evidence type="ECO:0000313" key="4">
    <source>
        <dbReference type="Proteomes" id="UP000714380"/>
    </source>
</evidence>
<gene>
    <name evidence="3" type="ORF">I9W95_01945</name>
</gene>
<sequence>MKFLKKASLAAAIAAAPFAAQAELVALDDATMSSTTGQAGVTIDMTIGSTGISVDSITYTDTQTIDTGTSLPVADIDTTGDGNADALSGGSVVIKDLAVRGIDQAAYDADGTVTATELSITQTIDVTEDGDLVLGMSTPTDVYMNVSVGGVELQSNVAGTTNANSELVNKVDAVIQLGAESRTIINNVNYATETVGDYGVTGSFASQKSGLVIQSNAAVRVVNMDAEMFGYSDAQAVMIANAPGNGNGDAVVDAGAETAIYDAARNGAAVKIKGLSFDDGAGGTVNVNQTIWAQSDGVYIQMGNIAGDLNIKAIEIGGASIGSVAVSGINLAGMTQHIYGH</sequence>
<proteinExistence type="predicted"/>
<keyword evidence="4" id="KW-1185">Reference proteome</keyword>
<dbReference type="EMBL" id="JAEDAH010000008">
    <property type="protein sequence ID" value="MCA6062359.1"/>
    <property type="molecule type" value="Genomic_DNA"/>
</dbReference>
<feature type="signal peptide" evidence="1">
    <location>
        <begin position="1"/>
        <end position="22"/>
    </location>
</feature>
<protein>
    <recommendedName>
        <fullName evidence="2">DUF6160 domain-containing protein</fullName>
    </recommendedName>
</protein>
<feature type="domain" description="DUF6160" evidence="2">
    <location>
        <begin position="1"/>
        <end position="92"/>
    </location>
</feature>
<dbReference type="RefSeq" id="WP_225671277.1">
    <property type="nucleotide sequence ID" value="NZ_JAEDAH010000008.1"/>
</dbReference>
<evidence type="ECO:0000259" key="2">
    <source>
        <dbReference type="Pfam" id="PF19657"/>
    </source>
</evidence>
<reference evidence="3 4" key="1">
    <citation type="submission" date="2020-12" db="EMBL/GenBank/DDBJ databases">
        <title>Novel Thalassolituus-related marine hydrocarbonoclastic bacteria mediated algae-derived hydrocarbons mineralization in twilight zone of the northern South China Sea.</title>
        <authorList>
            <person name="Dong C."/>
        </authorList>
    </citation>
    <scope>NUCLEOTIDE SEQUENCE [LARGE SCALE GENOMIC DNA]</scope>
    <source>
        <strain evidence="3 4">IMCC1826</strain>
    </source>
</reference>
<name>A0ABS7ZKX1_9GAMM</name>
<keyword evidence="1" id="KW-0732">Signal</keyword>
<dbReference type="Pfam" id="PF19657">
    <property type="entry name" value="DUF6160"/>
    <property type="match status" value="1"/>
</dbReference>
<dbReference type="InterPro" id="IPR046158">
    <property type="entry name" value="DUF6160"/>
</dbReference>
<accession>A0ABS7ZKX1</accession>
<dbReference type="Proteomes" id="UP000714380">
    <property type="component" value="Unassembled WGS sequence"/>
</dbReference>
<evidence type="ECO:0000256" key="1">
    <source>
        <dbReference type="SAM" id="SignalP"/>
    </source>
</evidence>
<feature type="chain" id="PRO_5047488620" description="DUF6160 domain-containing protein" evidence="1">
    <location>
        <begin position="23"/>
        <end position="341"/>
    </location>
</feature>
<organism evidence="3 4">
    <name type="scientific">Thalassolituus marinus</name>
    <dbReference type="NCBI Taxonomy" id="671053"/>
    <lineage>
        <taxon>Bacteria</taxon>
        <taxon>Pseudomonadati</taxon>
        <taxon>Pseudomonadota</taxon>
        <taxon>Gammaproteobacteria</taxon>
        <taxon>Oceanospirillales</taxon>
        <taxon>Oceanospirillaceae</taxon>
        <taxon>Thalassolituus</taxon>
    </lineage>
</organism>
<comment type="caution">
    <text evidence="3">The sequence shown here is derived from an EMBL/GenBank/DDBJ whole genome shotgun (WGS) entry which is preliminary data.</text>
</comment>
<evidence type="ECO:0000313" key="3">
    <source>
        <dbReference type="EMBL" id="MCA6062359.1"/>
    </source>
</evidence>